<keyword evidence="4" id="KW-1185">Reference proteome</keyword>
<sequence>MRNTVIATAVVLSTALAPTAGPATAATGAPGTRSDPSCGADNAAARTAGDPAPPASAPVGDAAETISYSLPAQLPIGMWSPSGLTLRTPAAKGTVRLDVTSSGFGTDSLAVQRYDTTTRKWVDLSTSPGRGSRPEHGAFTFPLTADASGARPYTVALRMQDLDRPGKVTVTASVDDGKGHTYRAPARTSTATRPEAAVTGWKPHAALRRGGPAGEFALTVRNTTDRAYPALRAAYFAYGEGKGHSLAPKDLILQQYVPGKGWQRLPLAAGGCDPGLSATLRPAAPGPLAPGAAAAYRLRLAVAASAPRDVRSAEAGVSVSNGEQSFFSQQLPFTLQNAK</sequence>
<organism evidence="3 4">
    <name type="scientific">Streptomyces gamaensis</name>
    <dbReference type="NCBI Taxonomy" id="1763542"/>
    <lineage>
        <taxon>Bacteria</taxon>
        <taxon>Bacillati</taxon>
        <taxon>Actinomycetota</taxon>
        <taxon>Actinomycetes</taxon>
        <taxon>Kitasatosporales</taxon>
        <taxon>Streptomycetaceae</taxon>
        <taxon>Streptomyces</taxon>
    </lineage>
</organism>
<evidence type="ECO:0000256" key="2">
    <source>
        <dbReference type="SAM" id="SignalP"/>
    </source>
</evidence>
<evidence type="ECO:0000256" key="1">
    <source>
        <dbReference type="SAM" id="MobiDB-lite"/>
    </source>
</evidence>
<comment type="caution">
    <text evidence="3">The sequence shown here is derived from an EMBL/GenBank/DDBJ whole genome shotgun (WGS) entry which is preliminary data.</text>
</comment>
<feature type="compositionally biased region" description="Low complexity" evidence="1">
    <location>
        <begin position="20"/>
        <end position="32"/>
    </location>
</feature>
<dbReference type="EMBL" id="JBHSPB010000008">
    <property type="protein sequence ID" value="MFC5721683.1"/>
    <property type="molecule type" value="Genomic_DNA"/>
</dbReference>
<keyword evidence="2" id="KW-0732">Signal</keyword>
<dbReference type="RefSeq" id="WP_390316997.1">
    <property type="nucleotide sequence ID" value="NZ_JBHSPB010000008.1"/>
</dbReference>
<name>A0ABW0Z3R9_9ACTN</name>
<protein>
    <submittedName>
        <fullName evidence="3">Uncharacterized protein</fullName>
    </submittedName>
</protein>
<feature type="region of interest" description="Disordered" evidence="1">
    <location>
        <begin position="171"/>
        <end position="196"/>
    </location>
</feature>
<gene>
    <name evidence="3" type="ORF">ACFP1Z_16040</name>
</gene>
<reference evidence="4" key="1">
    <citation type="journal article" date="2019" name="Int. J. Syst. Evol. Microbiol.">
        <title>The Global Catalogue of Microorganisms (GCM) 10K type strain sequencing project: providing services to taxonomists for standard genome sequencing and annotation.</title>
        <authorList>
            <consortium name="The Broad Institute Genomics Platform"/>
            <consortium name="The Broad Institute Genome Sequencing Center for Infectious Disease"/>
            <person name="Wu L."/>
            <person name="Ma J."/>
        </authorList>
    </citation>
    <scope>NUCLEOTIDE SEQUENCE [LARGE SCALE GENOMIC DNA]</scope>
    <source>
        <strain evidence="4">CGMCC 4.7304</strain>
    </source>
</reference>
<dbReference type="Proteomes" id="UP001596083">
    <property type="component" value="Unassembled WGS sequence"/>
</dbReference>
<proteinExistence type="predicted"/>
<feature type="chain" id="PRO_5045063313" evidence="2">
    <location>
        <begin position="26"/>
        <end position="339"/>
    </location>
</feature>
<feature type="region of interest" description="Disordered" evidence="1">
    <location>
        <begin position="20"/>
        <end position="60"/>
    </location>
</feature>
<feature type="signal peptide" evidence="2">
    <location>
        <begin position="1"/>
        <end position="25"/>
    </location>
</feature>
<accession>A0ABW0Z3R9</accession>
<evidence type="ECO:0000313" key="4">
    <source>
        <dbReference type="Proteomes" id="UP001596083"/>
    </source>
</evidence>
<evidence type="ECO:0000313" key="3">
    <source>
        <dbReference type="EMBL" id="MFC5721683.1"/>
    </source>
</evidence>